<dbReference type="EMBL" id="KQ965734">
    <property type="protein sequence ID" value="KXS20896.1"/>
    <property type="molecule type" value="Genomic_DNA"/>
</dbReference>
<dbReference type="InterPro" id="IPR029063">
    <property type="entry name" value="SAM-dependent_MTases_sf"/>
</dbReference>
<dbReference type="GO" id="GO:0052735">
    <property type="term" value="F:tRNA (cytidine-3-)-methyltransferase activity"/>
    <property type="evidence" value="ECO:0007669"/>
    <property type="project" value="EnsemblFungi"/>
</dbReference>
<evidence type="ECO:0000256" key="3">
    <source>
        <dbReference type="ARBA" id="ARBA00022679"/>
    </source>
</evidence>
<comment type="function">
    <text evidence="4">S-adenosyl-L-methionine-dependent methyltransferase.</text>
</comment>
<keyword evidence="2 4" id="KW-0489">Methyltransferase</keyword>
<dbReference type="Gene3D" id="3.40.50.150">
    <property type="entry name" value="Vaccinia Virus protein VP39"/>
    <property type="match status" value="1"/>
</dbReference>
<evidence type="ECO:0000313" key="6">
    <source>
        <dbReference type="EMBL" id="KXS20896.1"/>
    </source>
</evidence>
<evidence type="ECO:0000256" key="4">
    <source>
        <dbReference type="PIRNR" id="PIRNR037755"/>
    </source>
</evidence>
<dbReference type="Proteomes" id="UP000070544">
    <property type="component" value="Unassembled WGS sequence"/>
</dbReference>
<comment type="similarity">
    <text evidence="1 4">Belongs to the methyltransferase superfamily. METL family.</text>
</comment>
<dbReference type="InterPro" id="IPR026113">
    <property type="entry name" value="METTL2/6/8-like"/>
</dbReference>
<dbReference type="GO" id="GO:0106217">
    <property type="term" value="P:tRNA C3-cytosine methylation"/>
    <property type="evidence" value="ECO:0007669"/>
    <property type="project" value="EnsemblFungi"/>
</dbReference>
<dbReference type="OrthoDB" id="417697at2759"/>
<dbReference type="EC" id="2.1.1.-" evidence="4"/>
<organism evidence="6 7">
    <name type="scientific">Gonapodya prolifera (strain JEL478)</name>
    <name type="common">Monoblepharis prolifera</name>
    <dbReference type="NCBI Taxonomy" id="1344416"/>
    <lineage>
        <taxon>Eukaryota</taxon>
        <taxon>Fungi</taxon>
        <taxon>Fungi incertae sedis</taxon>
        <taxon>Chytridiomycota</taxon>
        <taxon>Chytridiomycota incertae sedis</taxon>
        <taxon>Monoblepharidomycetes</taxon>
        <taxon>Monoblepharidales</taxon>
        <taxon>Gonapodyaceae</taxon>
        <taxon>Gonapodya</taxon>
    </lineage>
</organism>
<evidence type="ECO:0000256" key="2">
    <source>
        <dbReference type="ARBA" id="ARBA00022603"/>
    </source>
</evidence>
<keyword evidence="7" id="KW-1185">Reference proteome</keyword>
<evidence type="ECO:0000256" key="1">
    <source>
        <dbReference type="ARBA" id="ARBA00009725"/>
    </source>
</evidence>
<dbReference type="AlphaFoldDB" id="A0A139AVY6"/>
<keyword evidence="3 4" id="KW-0808">Transferase</keyword>
<protein>
    <recommendedName>
        <fullName evidence="4">tRNA N(3)-methylcytidine methyltransferase</fullName>
        <ecNumber evidence="4">2.1.1.-</ecNumber>
    </recommendedName>
</protein>
<dbReference type="STRING" id="1344416.A0A139AVY6"/>
<sequence length="266" mass="29656">MASAGETGGSFRRQKLLKEAKKNWDLFYKRNTTNFFKDRHWVDREFEELRSGSGEPLTVLELGCGVGNFAFPLLERNVGAFVYACDFSEKAIDLVKSNSLYSPSRISAFTVDLSQPHTSLSPPLPPASVDFASMLFVLSALPPDTMHHCILKLKSVLKCGAVVGFRDYGRGDGAEVRFGAGNKLSLEDGATFYARQDGTFSYFFTVEDLRTLFVRGAKLDGSAVEGCEEDGGFEEISCEYVRRETTNAKEAKVMERVFVQAKFRRK</sequence>
<dbReference type="SUPFAM" id="SSF53335">
    <property type="entry name" value="S-adenosyl-L-methionine-dependent methyltransferases"/>
    <property type="match status" value="1"/>
</dbReference>
<feature type="domain" description="Methyltransferase type 12" evidence="5">
    <location>
        <begin position="60"/>
        <end position="162"/>
    </location>
</feature>
<reference evidence="6 7" key="1">
    <citation type="journal article" date="2015" name="Genome Biol. Evol.">
        <title>Phylogenomic analyses indicate that early fungi evolved digesting cell walls of algal ancestors of land plants.</title>
        <authorList>
            <person name="Chang Y."/>
            <person name="Wang S."/>
            <person name="Sekimoto S."/>
            <person name="Aerts A.L."/>
            <person name="Choi C."/>
            <person name="Clum A."/>
            <person name="LaButti K.M."/>
            <person name="Lindquist E.A."/>
            <person name="Yee Ngan C."/>
            <person name="Ohm R.A."/>
            <person name="Salamov A.A."/>
            <person name="Grigoriev I.V."/>
            <person name="Spatafora J.W."/>
            <person name="Berbee M.L."/>
        </authorList>
    </citation>
    <scope>NUCLEOTIDE SEQUENCE [LARGE SCALE GENOMIC DNA]</scope>
    <source>
        <strain evidence="6 7">JEL478</strain>
    </source>
</reference>
<dbReference type="Pfam" id="PF08242">
    <property type="entry name" value="Methyltransf_12"/>
    <property type="match status" value="1"/>
</dbReference>
<dbReference type="PANTHER" id="PTHR22809:SF5">
    <property type="entry name" value="TRNA N(3)-METHYLCYTIDINE METHYLTRANSFERASE METTL6"/>
    <property type="match status" value="1"/>
</dbReference>
<dbReference type="OMA" id="DAQRNWD"/>
<dbReference type="PIRSF" id="PIRSF037755">
    <property type="entry name" value="Mettl2_prd"/>
    <property type="match status" value="1"/>
</dbReference>
<gene>
    <name evidence="6" type="ORF">M427DRAFT_51854</name>
</gene>
<dbReference type="CDD" id="cd02440">
    <property type="entry name" value="AdoMet_MTases"/>
    <property type="match status" value="1"/>
</dbReference>
<dbReference type="InterPro" id="IPR013217">
    <property type="entry name" value="Methyltransf_12"/>
</dbReference>
<name>A0A139AVY6_GONPJ</name>
<dbReference type="PANTHER" id="PTHR22809">
    <property type="entry name" value="METHYLTRANSFERASE-RELATED"/>
    <property type="match status" value="1"/>
</dbReference>
<evidence type="ECO:0000313" key="7">
    <source>
        <dbReference type="Proteomes" id="UP000070544"/>
    </source>
</evidence>
<evidence type="ECO:0000259" key="5">
    <source>
        <dbReference type="Pfam" id="PF08242"/>
    </source>
</evidence>
<proteinExistence type="inferred from homology"/>
<accession>A0A139AVY6</accession>